<dbReference type="OrthoDB" id="4158087at2759"/>
<dbReference type="InterPro" id="IPR021858">
    <property type="entry name" value="Fun_TF"/>
</dbReference>
<organism evidence="2 3">
    <name type="scientific">Glonium stellatum</name>
    <dbReference type="NCBI Taxonomy" id="574774"/>
    <lineage>
        <taxon>Eukaryota</taxon>
        <taxon>Fungi</taxon>
        <taxon>Dikarya</taxon>
        <taxon>Ascomycota</taxon>
        <taxon>Pezizomycotina</taxon>
        <taxon>Dothideomycetes</taxon>
        <taxon>Pleosporomycetidae</taxon>
        <taxon>Gloniales</taxon>
        <taxon>Gloniaceae</taxon>
        <taxon>Glonium</taxon>
    </lineage>
</organism>
<dbReference type="Pfam" id="PF11951">
    <property type="entry name" value="Fungal_trans_2"/>
    <property type="match status" value="1"/>
</dbReference>
<evidence type="ECO:0000313" key="3">
    <source>
        <dbReference type="Proteomes" id="UP000250140"/>
    </source>
</evidence>
<proteinExistence type="predicted"/>
<dbReference type="PANTHER" id="PTHR37540:SF5">
    <property type="entry name" value="TRANSCRIPTION FACTOR DOMAIN-CONTAINING PROTEIN"/>
    <property type="match status" value="1"/>
</dbReference>
<evidence type="ECO:0008006" key="4">
    <source>
        <dbReference type="Google" id="ProtNLM"/>
    </source>
</evidence>
<dbReference type="PANTHER" id="PTHR37540">
    <property type="entry name" value="TRANSCRIPTION FACTOR (ACR-2), PUTATIVE-RELATED-RELATED"/>
    <property type="match status" value="1"/>
</dbReference>
<keyword evidence="3" id="KW-1185">Reference proteome</keyword>
<evidence type="ECO:0000313" key="2">
    <source>
        <dbReference type="EMBL" id="OCL01610.1"/>
    </source>
</evidence>
<dbReference type="EMBL" id="KV751101">
    <property type="protein sequence ID" value="OCL01610.1"/>
    <property type="molecule type" value="Genomic_DNA"/>
</dbReference>
<gene>
    <name evidence="2" type="ORF">AOQ84DRAFT_443898</name>
</gene>
<evidence type="ECO:0000256" key="1">
    <source>
        <dbReference type="SAM" id="MobiDB-lite"/>
    </source>
</evidence>
<name>A0A8E2JLB1_9PEZI</name>
<dbReference type="Proteomes" id="UP000250140">
    <property type="component" value="Unassembled WGS sequence"/>
</dbReference>
<accession>A0A8E2JLB1</accession>
<protein>
    <recommendedName>
        <fullName evidence="4">Tachykinin family protein</fullName>
    </recommendedName>
</protein>
<feature type="region of interest" description="Disordered" evidence="1">
    <location>
        <begin position="586"/>
        <end position="605"/>
    </location>
</feature>
<feature type="region of interest" description="Disordered" evidence="1">
    <location>
        <begin position="62"/>
        <end position="128"/>
    </location>
</feature>
<dbReference type="AlphaFoldDB" id="A0A8E2JLB1"/>
<reference evidence="2 3" key="1">
    <citation type="journal article" date="2016" name="Nat. Commun.">
        <title>Ectomycorrhizal ecology is imprinted in the genome of the dominant symbiotic fungus Cenococcum geophilum.</title>
        <authorList>
            <consortium name="DOE Joint Genome Institute"/>
            <person name="Peter M."/>
            <person name="Kohler A."/>
            <person name="Ohm R.A."/>
            <person name="Kuo A."/>
            <person name="Krutzmann J."/>
            <person name="Morin E."/>
            <person name="Arend M."/>
            <person name="Barry K.W."/>
            <person name="Binder M."/>
            <person name="Choi C."/>
            <person name="Clum A."/>
            <person name="Copeland A."/>
            <person name="Grisel N."/>
            <person name="Haridas S."/>
            <person name="Kipfer T."/>
            <person name="LaButti K."/>
            <person name="Lindquist E."/>
            <person name="Lipzen A."/>
            <person name="Maire R."/>
            <person name="Meier B."/>
            <person name="Mihaltcheva S."/>
            <person name="Molinier V."/>
            <person name="Murat C."/>
            <person name="Poggeler S."/>
            <person name="Quandt C.A."/>
            <person name="Sperisen C."/>
            <person name="Tritt A."/>
            <person name="Tisserant E."/>
            <person name="Crous P.W."/>
            <person name="Henrissat B."/>
            <person name="Nehls U."/>
            <person name="Egli S."/>
            <person name="Spatafora J.W."/>
            <person name="Grigoriev I.V."/>
            <person name="Martin F.M."/>
        </authorList>
    </citation>
    <scope>NUCLEOTIDE SEQUENCE [LARGE SCALE GENOMIC DNA]</scope>
    <source>
        <strain evidence="2 3">CBS 207.34</strain>
    </source>
</reference>
<sequence>MSASTESLEGPLVSQQVSKGVPNVAGQKYEFFVTTGHPRRVDDASRATIRRVVMRNFFNDKDTTTDLTKPASELSSTSTIEAGTKLKGRFRLPKPGQVIGPKKPTGKPKRTEKRSLKQNEGVKASKTGRKQSIPCLALEECNRCATEEGNRAPTSPVILLSISPPPGRNPSAHRFDPFDALPIPATFKLEVLLAFYKSRFRINSIAVNARNTWWPFISQDATLLHATMASVALYGDLTNEPVSSRIEALRHKNEAIKGINAKLNSHAEGISDALVGAVAIIASFENLYGAYDTAQLHISALKRMVHSRGGLPAFAHNDGLYRGITWVDFHSSSAFRTPPTFPYLPPHPITPPFPDSLLEEAACFSPTSLLHLSLASVNCFNIFYRLHRLGLATSAHWSSSVDKTTVSNMLYEAEYALLSMADRSQDFLALDRRKGALKDDDESKAADAASIVEALVAAGQIFLYAALREVPPRAKIFSILLGRLRCTLERPGVNTSVIWARERNLHTLLWALMVGAAVAVQWGGSHWWIEQIAEVLEELGLDRDATGREAIKAVLKGVAWTDIFFEPVSSDVWKGVVDLIRLRGGGTRNENPEQGGESEEDGNEAATRRGFRIGMTTLLALSKDTGLLDNTNFTDD</sequence>